<evidence type="ECO:0000313" key="2">
    <source>
        <dbReference type="EMBL" id="SEB31464.1"/>
    </source>
</evidence>
<feature type="region of interest" description="Disordered" evidence="1">
    <location>
        <begin position="202"/>
        <end position="244"/>
    </location>
</feature>
<reference evidence="3" key="1">
    <citation type="submission" date="2016-10" db="EMBL/GenBank/DDBJ databases">
        <authorList>
            <person name="Varghese N."/>
            <person name="Submissions S."/>
        </authorList>
    </citation>
    <scope>NUCLEOTIDE SEQUENCE [LARGE SCALE GENOMIC DNA]</scope>
    <source>
        <strain evidence="3">DSM 40318</strain>
    </source>
</reference>
<gene>
    <name evidence="2" type="ORF">SAMN04490356_0442</name>
</gene>
<evidence type="ECO:0000313" key="3">
    <source>
        <dbReference type="Proteomes" id="UP000198609"/>
    </source>
</evidence>
<dbReference type="EMBL" id="FNST01000001">
    <property type="protein sequence ID" value="SEB31464.1"/>
    <property type="molecule type" value="Genomic_DNA"/>
</dbReference>
<protein>
    <submittedName>
        <fullName evidence="2">Uncharacterized protein</fullName>
    </submittedName>
</protein>
<keyword evidence="3" id="KW-1185">Reference proteome</keyword>
<dbReference type="AlphaFoldDB" id="A0A1H4IBH4"/>
<sequence length="244" mass="26628">MGRWWRWRRVAFKGRVTQAEFAQFASREGWWYSGSQEHEWFGSAHTWDTVEGLVIRFFTGGPVPVPFAEVSADEPEMCQRAMADAEAAAVRAFPCFSVADCLNLARGSSGGATVRALNGLAAVVPDRYSRAVGEVVIPALFAPESTVRSAALRVVRMAAWPELVRPLAAAALTEPDEEAARLARDIVADLSGADVLTFLVRPSADKEPTTDTGHRPDDDAQRTAGQARRSRQPGSAQEIFVWTP</sequence>
<evidence type="ECO:0000256" key="1">
    <source>
        <dbReference type="SAM" id="MobiDB-lite"/>
    </source>
</evidence>
<accession>A0A1H4IBH4</accession>
<name>A0A1H4IBH4_STRMJ</name>
<proteinExistence type="predicted"/>
<organism evidence="2 3">
    <name type="scientific">Streptomyces melanosporofaciens</name>
    <dbReference type="NCBI Taxonomy" id="67327"/>
    <lineage>
        <taxon>Bacteria</taxon>
        <taxon>Bacillati</taxon>
        <taxon>Actinomycetota</taxon>
        <taxon>Actinomycetes</taxon>
        <taxon>Kitasatosporales</taxon>
        <taxon>Streptomycetaceae</taxon>
        <taxon>Streptomyces</taxon>
        <taxon>Streptomyces violaceusniger group</taxon>
    </lineage>
</organism>
<dbReference type="Proteomes" id="UP000198609">
    <property type="component" value="Unassembled WGS sequence"/>
</dbReference>
<feature type="compositionally biased region" description="Basic and acidic residues" evidence="1">
    <location>
        <begin position="203"/>
        <end position="221"/>
    </location>
</feature>